<reference evidence="1 2" key="1">
    <citation type="submission" date="2008-11" db="EMBL/GenBank/DDBJ databases">
        <title>Draft genome sequence of Bacteroides pectinophilus (ATCC 43243).</title>
        <authorList>
            <person name="Sudarsanam P."/>
            <person name="Ley R."/>
            <person name="Guruge J."/>
            <person name="Turnbaugh P.J."/>
            <person name="Mahowald M."/>
            <person name="Liep D."/>
            <person name="Gordon J."/>
        </authorList>
    </citation>
    <scope>NUCLEOTIDE SEQUENCE [LARGE SCALE GENOMIC DNA]</scope>
    <source>
        <strain evidence="1 2">ATCC 43243</strain>
    </source>
</reference>
<evidence type="ECO:0000313" key="2">
    <source>
        <dbReference type="Proteomes" id="UP000003136"/>
    </source>
</evidence>
<gene>
    <name evidence="1" type="ORF">BACPEC_01152</name>
</gene>
<dbReference type="EMBL" id="ABVQ01000035">
    <property type="protein sequence ID" value="EEC58164.1"/>
    <property type="molecule type" value="Genomic_DNA"/>
</dbReference>
<evidence type="ECO:0000313" key="1">
    <source>
        <dbReference type="EMBL" id="EEC58164.1"/>
    </source>
</evidence>
<dbReference type="eggNOG" id="ENOG5032UQW">
    <property type="taxonomic scope" value="Bacteria"/>
</dbReference>
<comment type="caution">
    <text evidence="1">The sequence shown here is derived from an EMBL/GenBank/DDBJ whole genome shotgun (WGS) entry which is preliminary data.</text>
</comment>
<keyword evidence="2" id="KW-1185">Reference proteome</keyword>
<dbReference type="Proteomes" id="UP000003136">
    <property type="component" value="Unassembled WGS sequence"/>
</dbReference>
<proteinExistence type="predicted"/>
<protein>
    <submittedName>
        <fullName evidence="1">Uncharacterized protein</fullName>
    </submittedName>
</protein>
<accession>B7AR42</accession>
<dbReference type="STRING" id="483218.BACPEC_01152"/>
<dbReference type="HOGENOM" id="CLU_170969_0_0_9"/>
<sequence length="112" mass="12305">MKYPCLVPARMCKTDIMVHLESEEVDECSNPVRAIDIETKCNYQDKAKTVLTAEKKLTQITGTALFAGDIAPEFPTVGCGYVVIHGEKRIIAQGSKARNPDGTVNYTSLEVK</sequence>
<organism evidence="1 2">
    <name type="scientific">[Bacteroides] pectinophilus ATCC 43243</name>
    <dbReference type="NCBI Taxonomy" id="483218"/>
    <lineage>
        <taxon>Bacteria</taxon>
        <taxon>Bacillati</taxon>
        <taxon>Bacillota</taxon>
        <taxon>Clostridia</taxon>
        <taxon>Eubacteriales</taxon>
    </lineage>
</organism>
<name>B7AR42_9FIRM</name>
<reference evidence="1 2" key="2">
    <citation type="submission" date="2008-11" db="EMBL/GenBank/DDBJ databases">
        <authorList>
            <person name="Fulton L."/>
            <person name="Clifton S."/>
            <person name="Fulton B."/>
            <person name="Xu J."/>
            <person name="Minx P."/>
            <person name="Pepin K.H."/>
            <person name="Johnson M."/>
            <person name="Bhonagiri V."/>
            <person name="Nash W.E."/>
            <person name="Mardis E.R."/>
            <person name="Wilson R.K."/>
        </authorList>
    </citation>
    <scope>NUCLEOTIDE SEQUENCE [LARGE SCALE GENOMIC DNA]</scope>
    <source>
        <strain evidence="1 2">ATCC 43243</strain>
    </source>
</reference>
<dbReference type="AlphaFoldDB" id="B7AR42"/>